<dbReference type="InterPro" id="IPR039859">
    <property type="entry name" value="PFA4/ZDH16/20/ERF2-like"/>
</dbReference>
<dbReference type="PANTHER" id="PTHR22883">
    <property type="entry name" value="ZINC FINGER DHHC DOMAIN CONTAINING PROTEIN"/>
    <property type="match status" value="1"/>
</dbReference>
<dbReference type="GO" id="GO:0016020">
    <property type="term" value="C:membrane"/>
    <property type="evidence" value="ECO:0007669"/>
    <property type="project" value="UniProtKB-SubCell"/>
</dbReference>
<proteinExistence type="inferred from homology"/>
<evidence type="ECO:0000256" key="6">
    <source>
        <dbReference type="ARBA" id="ARBA00023315"/>
    </source>
</evidence>
<evidence type="ECO:0000313" key="10">
    <source>
        <dbReference type="EMBL" id="OQR88081.1"/>
    </source>
</evidence>
<keyword evidence="11" id="KW-1185">Reference proteome</keyword>
<evidence type="ECO:0000256" key="8">
    <source>
        <dbReference type="SAM" id="MobiDB-lite"/>
    </source>
</evidence>
<evidence type="ECO:0000256" key="1">
    <source>
        <dbReference type="ARBA" id="ARBA00004141"/>
    </source>
</evidence>
<evidence type="ECO:0000256" key="2">
    <source>
        <dbReference type="ARBA" id="ARBA00022679"/>
    </source>
</evidence>
<keyword evidence="5 7" id="KW-0472">Membrane</keyword>
<feature type="compositionally biased region" description="Low complexity" evidence="8">
    <location>
        <begin position="274"/>
        <end position="283"/>
    </location>
</feature>
<protein>
    <recommendedName>
        <fullName evidence="7">Palmitoyltransferase</fullName>
        <ecNumber evidence="7">2.3.1.225</ecNumber>
    </recommendedName>
</protein>
<sequence>MRTNGWQAPFDLLQVVAWITFPVLVAGFYAFYVPFLPRDAAIALGVIFGVNAAMIMALAGLCTYINPADRNILAEAELSPAQITDDLLYCNVCSKYVDKRSRHCRLCEKCVATFDHHCKWLNNCVGAHNYRYFFVLISSTLVFTCLQLVVGIYIFAKAFSDPTFISMNGARSYGCQNGDVLNGLCPNDTYTFSILAVKIVLGIYSAFLVPSTFSIFQLVVFHIKLYRDGSTTYDYIVEQRKAKIARARGDSTPANEAEAAICGCATTSKTREGPPAQAQNQQPRNTLPTGSFRSSAVAAGGSGGGFERGFGKHVQLYDHSSEETHHSPISPSQREDIGPQGGFLPYASPAAGHVAASMKRESFFV</sequence>
<keyword evidence="2 7" id="KW-0808">Transferase</keyword>
<feature type="region of interest" description="Disordered" evidence="8">
    <location>
        <begin position="268"/>
        <end position="294"/>
    </location>
</feature>
<dbReference type="STRING" id="1202772.A0A1V9YQU6"/>
<feature type="transmembrane region" description="Helical" evidence="7">
    <location>
        <begin position="41"/>
        <end position="65"/>
    </location>
</feature>
<gene>
    <name evidence="10" type="ORF">ACHHYP_07567</name>
</gene>
<evidence type="ECO:0000256" key="4">
    <source>
        <dbReference type="ARBA" id="ARBA00022989"/>
    </source>
</evidence>
<dbReference type="GO" id="GO:0019706">
    <property type="term" value="F:protein-cysteine S-palmitoyltransferase activity"/>
    <property type="evidence" value="ECO:0007669"/>
    <property type="project" value="UniProtKB-EC"/>
</dbReference>
<organism evidence="10 11">
    <name type="scientific">Achlya hypogyna</name>
    <name type="common">Oomycete</name>
    <name type="synonym">Protoachlya hypogyna</name>
    <dbReference type="NCBI Taxonomy" id="1202772"/>
    <lineage>
        <taxon>Eukaryota</taxon>
        <taxon>Sar</taxon>
        <taxon>Stramenopiles</taxon>
        <taxon>Oomycota</taxon>
        <taxon>Saprolegniomycetes</taxon>
        <taxon>Saprolegniales</taxon>
        <taxon>Achlyaceae</taxon>
        <taxon>Achlya</taxon>
    </lineage>
</organism>
<keyword evidence="4 7" id="KW-1133">Transmembrane helix</keyword>
<dbReference type="PANTHER" id="PTHR22883:SF203">
    <property type="entry name" value="PALMITOYLTRANSFERASE"/>
    <property type="match status" value="1"/>
</dbReference>
<evidence type="ECO:0000256" key="3">
    <source>
        <dbReference type="ARBA" id="ARBA00022692"/>
    </source>
</evidence>
<comment type="subcellular location">
    <subcellularLocation>
        <location evidence="1">Membrane</location>
        <topology evidence="1">Multi-pass membrane protein</topology>
    </subcellularLocation>
</comment>
<evidence type="ECO:0000256" key="5">
    <source>
        <dbReference type="ARBA" id="ARBA00023136"/>
    </source>
</evidence>
<dbReference type="Pfam" id="PF01529">
    <property type="entry name" value="DHHC"/>
    <property type="match status" value="1"/>
</dbReference>
<comment type="catalytic activity">
    <reaction evidence="7">
        <text>L-cysteinyl-[protein] + hexadecanoyl-CoA = S-hexadecanoyl-L-cysteinyl-[protein] + CoA</text>
        <dbReference type="Rhea" id="RHEA:36683"/>
        <dbReference type="Rhea" id="RHEA-COMP:10131"/>
        <dbReference type="Rhea" id="RHEA-COMP:11032"/>
        <dbReference type="ChEBI" id="CHEBI:29950"/>
        <dbReference type="ChEBI" id="CHEBI:57287"/>
        <dbReference type="ChEBI" id="CHEBI:57379"/>
        <dbReference type="ChEBI" id="CHEBI:74151"/>
        <dbReference type="EC" id="2.3.1.225"/>
    </reaction>
</comment>
<dbReference type="GO" id="GO:0006612">
    <property type="term" value="P:protein targeting to membrane"/>
    <property type="evidence" value="ECO:0007669"/>
    <property type="project" value="TreeGrafter"/>
</dbReference>
<dbReference type="InterPro" id="IPR001594">
    <property type="entry name" value="Palmitoyltrfase_DHHC"/>
</dbReference>
<dbReference type="OrthoDB" id="9909019at2759"/>
<reference evidence="10 11" key="1">
    <citation type="journal article" date="2014" name="Genome Biol. Evol.">
        <title>The secreted proteins of Achlya hypogyna and Thraustotheca clavata identify the ancestral oomycete secretome and reveal gene acquisitions by horizontal gene transfer.</title>
        <authorList>
            <person name="Misner I."/>
            <person name="Blouin N."/>
            <person name="Leonard G."/>
            <person name="Richards T.A."/>
            <person name="Lane C.E."/>
        </authorList>
    </citation>
    <scope>NUCLEOTIDE SEQUENCE [LARGE SCALE GENOMIC DNA]</scope>
    <source>
        <strain evidence="10 11">ATCC 48635</strain>
    </source>
</reference>
<comment type="domain">
    <text evidence="7">The DHHC domain is required for palmitoyltransferase activity.</text>
</comment>
<dbReference type="PROSITE" id="PS50216">
    <property type="entry name" value="DHHC"/>
    <property type="match status" value="1"/>
</dbReference>
<keyword evidence="6 7" id="KW-0012">Acyltransferase</keyword>
<evidence type="ECO:0000256" key="7">
    <source>
        <dbReference type="RuleBase" id="RU079119"/>
    </source>
</evidence>
<comment type="caution">
    <text evidence="10">The sequence shown here is derived from an EMBL/GenBank/DDBJ whole genome shotgun (WGS) entry which is preliminary data.</text>
</comment>
<evidence type="ECO:0000313" key="11">
    <source>
        <dbReference type="Proteomes" id="UP000243579"/>
    </source>
</evidence>
<dbReference type="Proteomes" id="UP000243579">
    <property type="component" value="Unassembled WGS sequence"/>
</dbReference>
<feature type="domain" description="Palmitoyltransferase DHHC" evidence="9">
    <location>
        <begin position="85"/>
        <end position="237"/>
    </location>
</feature>
<feature type="transmembrane region" description="Helical" evidence="7">
    <location>
        <begin position="199"/>
        <end position="221"/>
    </location>
</feature>
<comment type="similarity">
    <text evidence="7">Belongs to the DHHC palmitoyltransferase family.</text>
</comment>
<feature type="region of interest" description="Disordered" evidence="8">
    <location>
        <begin position="319"/>
        <end position="344"/>
    </location>
</feature>
<feature type="transmembrane region" description="Helical" evidence="7">
    <location>
        <begin position="12"/>
        <end position="35"/>
    </location>
</feature>
<dbReference type="AlphaFoldDB" id="A0A1V9YQU6"/>
<name>A0A1V9YQU6_ACHHY</name>
<dbReference type="GO" id="GO:0005783">
    <property type="term" value="C:endoplasmic reticulum"/>
    <property type="evidence" value="ECO:0007669"/>
    <property type="project" value="TreeGrafter"/>
</dbReference>
<keyword evidence="3 7" id="KW-0812">Transmembrane</keyword>
<dbReference type="EC" id="2.3.1.225" evidence="7"/>
<feature type="transmembrane region" description="Helical" evidence="7">
    <location>
        <begin position="132"/>
        <end position="156"/>
    </location>
</feature>
<dbReference type="EMBL" id="JNBR01001410">
    <property type="protein sequence ID" value="OQR88081.1"/>
    <property type="molecule type" value="Genomic_DNA"/>
</dbReference>
<evidence type="ECO:0000259" key="9">
    <source>
        <dbReference type="Pfam" id="PF01529"/>
    </source>
</evidence>
<accession>A0A1V9YQU6</accession>
<dbReference type="GO" id="GO:0005794">
    <property type="term" value="C:Golgi apparatus"/>
    <property type="evidence" value="ECO:0007669"/>
    <property type="project" value="TreeGrafter"/>
</dbReference>